<proteinExistence type="predicted"/>
<protein>
    <submittedName>
        <fullName evidence="1">Uncharacterized protein</fullName>
    </submittedName>
</protein>
<dbReference type="Proteomes" id="UP000808146">
    <property type="component" value="Unassembled WGS sequence"/>
</dbReference>
<evidence type="ECO:0000313" key="1">
    <source>
        <dbReference type="EMBL" id="MBK8892469.1"/>
    </source>
</evidence>
<reference evidence="1" key="1">
    <citation type="submission" date="2020-10" db="EMBL/GenBank/DDBJ databases">
        <title>Connecting structure to function with the recovery of over 1000 high-quality activated sludge metagenome-assembled genomes encoding full-length rRNA genes using long-read sequencing.</title>
        <authorList>
            <person name="Singleton C.M."/>
            <person name="Petriglieri F."/>
            <person name="Kristensen J.M."/>
            <person name="Kirkegaard R.H."/>
            <person name="Michaelsen T.Y."/>
            <person name="Andersen M.H."/>
            <person name="Karst S.M."/>
            <person name="Dueholm M.S."/>
            <person name="Nielsen P.H."/>
            <person name="Albertsen M."/>
        </authorList>
    </citation>
    <scope>NUCLEOTIDE SEQUENCE</scope>
    <source>
        <strain evidence="1">OdNE_18-Q3-R46-58_BAT3C.305</strain>
    </source>
</reference>
<accession>A0A9D7LU52</accession>
<dbReference type="EMBL" id="JADKBR010000028">
    <property type="protein sequence ID" value="MBK8892469.1"/>
    <property type="molecule type" value="Genomic_DNA"/>
</dbReference>
<evidence type="ECO:0000313" key="2">
    <source>
        <dbReference type="Proteomes" id="UP000808146"/>
    </source>
</evidence>
<dbReference type="AlphaFoldDB" id="A0A9D7LU52"/>
<name>A0A9D7LU52_9RHOO</name>
<gene>
    <name evidence="1" type="ORF">IPN75_20000</name>
</gene>
<comment type="caution">
    <text evidence="1">The sequence shown here is derived from an EMBL/GenBank/DDBJ whole genome shotgun (WGS) entry which is preliminary data.</text>
</comment>
<feature type="non-terminal residue" evidence="1">
    <location>
        <position position="80"/>
    </location>
</feature>
<sequence>MDSLGTICQITQPAPIFSASSALKPGDIDLALRWQQNLLPFSDQFLGKVLNERSPTRDAEITLSPTAQSPAAMITIDAVP</sequence>
<organism evidence="1 2">
    <name type="scientific">Candidatus Dechloromonas phosphorivorans</name>
    <dbReference type="NCBI Taxonomy" id="2899244"/>
    <lineage>
        <taxon>Bacteria</taxon>
        <taxon>Pseudomonadati</taxon>
        <taxon>Pseudomonadota</taxon>
        <taxon>Betaproteobacteria</taxon>
        <taxon>Rhodocyclales</taxon>
        <taxon>Azonexaceae</taxon>
        <taxon>Dechloromonas</taxon>
    </lineage>
</organism>